<comment type="caution">
    <text evidence="1">The sequence shown here is derived from an EMBL/GenBank/DDBJ whole genome shotgun (WGS) entry which is preliminary data.</text>
</comment>
<dbReference type="EMBL" id="QJSP01000003">
    <property type="protein sequence ID" value="PYE19328.1"/>
    <property type="molecule type" value="Genomic_DNA"/>
</dbReference>
<dbReference type="OrthoDB" id="4530034at2"/>
<accession>A0A318RTL1</accession>
<reference evidence="1 2" key="1">
    <citation type="submission" date="2018-06" db="EMBL/GenBank/DDBJ databases">
        <title>Genomic Encyclopedia of Type Strains, Phase IV (KMG-IV): sequencing the most valuable type-strain genomes for metagenomic binning, comparative biology and taxonomic classification.</title>
        <authorList>
            <person name="Goeker M."/>
        </authorList>
    </citation>
    <scope>NUCLEOTIDE SEQUENCE [LARGE SCALE GENOMIC DNA]</scope>
    <source>
        <strain evidence="1 2">DSM 45521</strain>
    </source>
</reference>
<evidence type="ECO:0000313" key="2">
    <source>
        <dbReference type="Proteomes" id="UP000247591"/>
    </source>
</evidence>
<sequence length="163" mass="17645">MTAHLSLATRSPLRLFIPTRCGAAPVDPSDARQWREFTDPSGDVTFIRSDYLAGAHRLTQNLRSRSSSPTSQPTAVVLQIEVVIDRDPATARLALGGEPRRVDHGRPTFQFVGSPAGLTGLVADIYIAEVADGVAFVPLLRAQHAQDICGDVAARLRRRGMMS</sequence>
<dbReference type="Proteomes" id="UP000247591">
    <property type="component" value="Unassembled WGS sequence"/>
</dbReference>
<dbReference type="AlphaFoldDB" id="A0A318RTL1"/>
<organism evidence="1 2">
    <name type="scientific">Williamsia limnetica</name>
    <dbReference type="NCBI Taxonomy" id="882452"/>
    <lineage>
        <taxon>Bacteria</taxon>
        <taxon>Bacillati</taxon>
        <taxon>Actinomycetota</taxon>
        <taxon>Actinomycetes</taxon>
        <taxon>Mycobacteriales</taxon>
        <taxon>Nocardiaceae</taxon>
        <taxon>Williamsia</taxon>
    </lineage>
</organism>
<protein>
    <submittedName>
        <fullName evidence="1">Uncharacterized protein</fullName>
    </submittedName>
</protein>
<dbReference type="RefSeq" id="WP_110468542.1">
    <property type="nucleotide sequence ID" value="NZ_QJSP01000003.1"/>
</dbReference>
<proteinExistence type="predicted"/>
<evidence type="ECO:0000313" key="1">
    <source>
        <dbReference type="EMBL" id="PYE19328.1"/>
    </source>
</evidence>
<name>A0A318RTL1_WILLI</name>
<gene>
    <name evidence="1" type="ORF">DFR67_103240</name>
</gene>
<keyword evidence="2" id="KW-1185">Reference proteome</keyword>